<gene>
    <name evidence="7" type="ORF">CYJ28_01565</name>
</gene>
<evidence type="ECO:0000256" key="6">
    <source>
        <dbReference type="ARBA" id="ARBA00023288"/>
    </source>
</evidence>
<dbReference type="AlphaFoldDB" id="A0A2I1MT07"/>
<dbReference type="GeneID" id="92904045"/>
<dbReference type="EMBL" id="PKGY01000001">
    <property type="protein sequence ID" value="PKZ23263.1"/>
    <property type="molecule type" value="Genomic_DNA"/>
</dbReference>
<evidence type="ECO:0000256" key="2">
    <source>
        <dbReference type="ARBA" id="ARBA00008973"/>
    </source>
</evidence>
<proteinExistence type="inferred from homology"/>
<keyword evidence="3" id="KW-0732">Signal</keyword>
<dbReference type="OrthoDB" id="9812878at2"/>
<name>A0A2I1MT07_9LACT</name>
<dbReference type="Pfam" id="PF03180">
    <property type="entry name" value="Lipoprotein_9"/>
    <property type="match status" value="1"/>
</dbReference>
<keyword evidence="4" id="KW-0472">Membrane</keyword>
<reference evidence="7 8" key="1">
    <citation type="submission" date="2017-12" db="EMBL/GenBank/DDBJ databases">
        <title>Phylogenetic diversity of female urinary microbiome.</title>
        <authorList>
            <person name="Thomas-White K."/>
            <person name="Wolfe A.J."/>
        </authorList>
    </citation>
    <scope>NUCLEOTIDE SEQUENCE [LARGE SCALE GENOMIC DNA]</scope>
    <source>
        <strain evidence="7 8">UMB0139</strain>
    </source>
</reference>
<dbReference type="PROSITE" id="PS51257">
    <property type="entry name" value="PROKAR_LIPOPROTEIN"/>
    <property type="match status" value="1"/>
</dbReference>
<comment type="similarity">
    <text evidence="2">Belongs to the NlpA lipoprotein family.</text>
</comment>
<evidence type="ECO:0000256" key="1">
    <source>
        <dbReference type="ARBA" id="ARBA00004635"/>
    </source>
</evidence>
<keyword evidence="6" id="KW-0449">Lipoprotein</keyword>
<dbReference type="PANTHER" id="PTHR30429:SF0">
    <property type="entry name" value="METHIONINE-BINDING LIPOPROTEIN METQ"/>
    <property type="match status" value="1"/>
</dbReference>
<evidence type="ECO:0000256" key="3">
    <source>
        <dbReference type="ARBA" id="ARBA00022729"/>
    </source>
</evidence>
<organism evidence="7 8">
    <name type="scientific">Aerococcus sanguinicola</name>
    <dbReference type="NCBI Taxonomy" id="119206"/>
    <lineage>
        <taxon>Bacteria</taxon>
        <taxon>Bacillati</taxon>
        <taxon>Bacillota</taxon>
        <taxon>Bacilli</taxon>
        <taxon>Lactobacillales</taxon>
        <taxon>Aerococcaceae</taxon>
        <taxon>Aerococcus</taxon>
    </lineage>
</organism>
<dbReference type="InterPro" id="IPR004872">
    <property type="entry name" value="Lipoprotein_NlpA"/>
</dbReference>
<dbReference type="RefSeq" id="WP_070485844.1">
    <property type="nucleotide sequence ID" value="NZ_CAJHKM010000002.1"/>
</dbReference>
<evidence type="ECO:0000256" key="4">
    <source>
        <dbReference type="ARBA" id="ARBA00023136"/>
    </source>
</evidence>
<protein>
    <submittedName>
        <fullName evidence="7">Metal ABC transporter substrate-binding protein</fullName>
    </submittedName>
</protein>
<accession>A0A2I1MT07</accession>
<evidence type="ECO:0000313" key="8">
    <source>
        <dbReference type="Proteomes" id="UP000234239"/>
    </source>
</evidence>
<dbReference type="GO" id="GO:0016020">
    <property type="term" value="C:membrane"/>
    <property type="evidence" value="ECO:0007669"/>
    <property type="project" value="UniProtKB-SubCell"/>
</dbReference>
<dbReference type="Proteomes" id="UP000234239">
    <property type="component" value="Unassembled WGS sequence"/>
</dbReference>
<dbReference type="SUPFAM" id="SSF53850">
    <property type="entry name" value="Periplasmic binding protein-like II"/>
    <property type="match status" value="1"/>
</dbReference>
<dbReference type="PANTHER" id="PTHR30429">
    <property type="entry name" value="D-METHIONINE-BINDING LIPOPROTEIN METQ"/>
    <property type="match status" value="1"/>
</dbReference>
<comment type="caution">
    <text evidence="7">The sequence shown here is derived from an EMBL/GenBank/DDBJ whole genome shotgun (WGS) entry which is preliminary data.</text>
</comment>
<evidence type="ECO:0000256" key="5">
    <source>
        <dbReference type="ARBA" id="ARBA00023139"/>
    </source>
</evidence>
<comment type="subcellular location">
    <subcellularLocation>
        <location evidence="1">Membrane</location>
        <topology evidence="1">Lipid-anchor</topology>
    </subcellularLocation>
</comment>
<sequence>MIRKGWRLVLLVSLVFLLGACQGQKGQQKVLIGSKASDAEIWRYIAKSDAAKEAGFEIEVKDFVEGPVLNTATAEGEVDVNAFQNFAYMNSFNQEQGDSLEALGSTYFEPMGLYSAKLDKLEDLDQGAHIGLADYPSDQSRALLLLQAAGLIELTDEEKSLYSVDDIQANPKQLNFDVMNENTLPRSLTDLDAACIGNTIAMEAGLDLEEDTIYKESVNDDTLGSVNILAVAKDHPNKEALKKLLDLYHSEDVQNFVKEKFKGTKQPVKLDQEEIQAASQYEK</sequence>
<keyword evidence="5" id="KW-0564">Palmitate</keyword>
<evidence type="ECO:0000313" key="7">
    <source>
        <dbReference type="EMBL" id="PKZ23263.1"/>
    </source>
</evidence>
<dbReference type="Gene3D" id="3.40.190.10">
    <property type="entry name" value="Periplasmic binding protein-like II"/>
    <property type="match status" value="2"/>
</dbReference>